<dbReference type="Proteomes" id="UP000829196">
    <property type="component" value="Unassembled WGS sequence"/>
</dbReference>
<keyword evidence="4" id="KW-1185">Reference proteome</keyword>
<comment type="caution">
    <text evidence="3">The sequence shown here is derived from an EMBL/GenBank/DDBJ whole genome shotgun (WGS) entry which is preliminary data.</text>
</comment>
<dbReference type="EMBL" id="JAGYWB010000011">
    <property type="protein sequence ID" value="KAI0504396.1"/>
    <property type="molecule type" value="Genomic_DNA"/>
</dbReference>
<keyword evidence="2" id="KW-0472">Membrane</keyword>
<gene>
    <name evidence="3" type="ORF">KFK09_015348</name>
</gene>
<evidence type="ECO:0000313" key="4">
    <source>
        <dbReference type="Proteomes" id="UP000829196"/>
    </source>
</evidence>
<protein>
    <submittedName>
        <fullName evidence="3">Uncharacterized protein</fullName>
    </submittedName>
</protein>
<feature type="region of interest" description="Disordered" evidence="1">
    <location>
        <begin position="51"/>
        <end position="81"/>
    </location>
</feature>
<feature type="transmembrane region" description="Helical" evidence="2">
    <location>
        <begin position="154"/>
        <end position="173"/>
    </location>
</feature>
<keyword evidence="2" id="KW-0812">Transmembrane</keyword>
<name>A0A8T3BA97_DENNO</name>
<keyword evidence="2" id="KW-1133">Transmembrane helix</keyword>
<organism evidence="3 4">
    <name type="scientific">Dendrobium nobile</name>
    <name type="common">Orchid</name>
    <dbReference type="NCBI Taxonomy" id="94219"/>
    <lineage>
        <taxon>Eukaryota</taxon>
        <taxon>Viridiplantae</taxon>
        <taxon>Streptophyta</taxon>
        <taxon>Embryophyta</taxon>
        <taxon>Tracheophyta</taxon>
        <taxon>Spermatophyta</taxon>
        <taxon>Magnoliopsida</taxon>
        <taxon>Liliopsida</taxon>
        <taxon>Asparagales</taxon>
        <taxon>Orchidaceae</taxon>
        <taxon>Epidendroideae</taxon>
        <taxon>Malaxideae</taxon>
        <taxon>Dendrobiinae</taxon>
        <taxon>Dendrobium</taxon>
    </lineage>
</organism>
<evidence type="ECO:0000256" key="1">
    <source>
        <dbReference type="SAM" id="MobiDB-lite"/>
    </source>
</evidence>
<dbReference type="AlphaFoldDB" id="A0A8T3BA97"/>
<accession>A0A8T3BA97</accession>
<evidence type="ECO:0000313" key="3">
    <source>
        <dbReference type="EMBL" id="KAI0504396.1"/>
    </source>
</evidence>
<sequence length="174" mass="18786">MPHPVFAALTCARISSVLPVFSAGGATFFRHGRLLCRRSISAEASDGIGAPAAGERIVDGDSGAGADGERNQTSSEAQSRGPLLSVSSIPVVKKDIKKVINSRHHFLCLRVFPVFVGAWIFITLDFLNLGIGSFPAADLEVPSCFLEVKGRMSIGIYLFIVLPLLMLSQVYFFW</sequence>
<evidence type="ECO:0000256" key="2">
    <source>
        <dbReference type="SAM" id="Phobius"/>
    </source>
</evidence>
<proteinExistence type="predicted"/>
<feature type="transmembrane region" description="Helical" evidence="2">
    <location>
        <begin position="107"/>
        <end position="134"/>
    </location>
</feature>
<feature type="transmembrane region" description="Helical" evidence="2">
    <location>
        <begin position="6"/>
        <end position="29"/>
    </location>
</feature>
<reference evidence="3" key="1">
    <citation type="journal article" date="2022" name="Front. Genet.">
        <title>Chromosome-Scale Assembly of the Dendrobium nobile Genome Provides Insights Into the Molecular Mechanism of the Biosynthesis of the Medicinal Active Ingredient of Dendrobium.</title>
        <authorList>
            <person name="Xu Q."/>
            <person name="Niu S.-C."/>
            <person name="Li K.-L."/>
            <person name="Zheng P.-J."/>
            <person name="Zhang X.-J."/>
            <person name="Jia Y."/>
            <person name="Liu Y."/>
            <person name="Niu Y.-X."/>
            <person name="Yu L.-H."/>
            <person name="Chen D.-F."/>
            <person name="Zhang G.-Q."/>
        </authorList>
    </citation>
    <scope>NUCLEOTIDE SEQUENCE</scope>
    <source>
        <tissue evidence="3">Leaf</tissue>
    </source>
</reference>